<comment type="caution">
    <text evidence="1">The sequence shown here is derived from an EMBL/GenBank/DDBJ whole genome shotgun (WGS) entry which is preliminary data.</text>
</comment>
<evidence type="ECO:0000313" key="1">
    <source>
        <dbReference type="EMBL" id="KAI4375455.1"/>
    </source>
</evidence>
<reference evidence="2" key="1">
    <citation type="journal article" date="2023" name="Front. Plant Sci.">
        <title>Chromosomal-level genome assembly of Melastoma candidum provides insights into trichome evolution.</title>
        <authorList>
            <person name="Zhong Y."/>
            <person name="Wu W."/>
            <person name="Sun C."/>
            <person name="Zou P."/>
            <person name="Liu Y."/>
            <person name="Dai S."/>
            <person name="Zhou R."/>
        </authorList>
    </citation>
    <scope>NUCLEOTIDE SEQUENCE [LARGE SCALE GENOMIC DNA]</scope>
</reference>
<accession>A0ACB9R9U1</accession>
<keyword evidence="2" id="KW-1185">Reference proteome</keyword>
<gene>
    <name evidence="1" type="ORF">MLD38_013321</name>
</gene>
<name>A0ACB9R9U1_9MYRT</name>
<proteinExistence type="predicted"/>
<dbReference type="EMBL" id="CM042883">
    <property type="protein sequence ID" value="KAI4375455.1"/>
    <property type="molecule type" value="Genomic_DNA"/>
</dbReference>
<dbReference type="Proteomes" id="UP001057402">
    <property type="component" value="Chromosome 4"/>
</dbReference>
<sequence>MVVDLCSEAYDTSPRISFSHDLVVSGTIPVEHAPLRSGSSGLNQSFDFDSCGFDHPGWSPADELFSDGKMIPLLHVKKKVQEGEGFSGAPLPKEDHHQHDGEDQEKEGTAKCDNKNKSFWRFGRSSSLNGDSSSSSSSRGGYSRMGLCPLPLLLRSNSTGSTTTQHASRHSAPRPVVHPRELNPGSNGWYQKPPLGRAGRSTVRVDPVLNVVATGNVLSGLYSVFGRDKRKRK</sequence>
<organism evidence="1 2">
    <name type="scientific">Melastoma candidum</name>
    <dbReference type="NCBI Taxonomy" id="119954"/>
    <lineage>
        <taxon>Eukaryota</taxon>
        <taxon>Viridiplantae</taxon>
        <taxon>Streptophyta</taxon>
        <taxon>Embryophyta</taxon>
        <taxon>Tracheophyta</taxon>
        <taxon>Spermatophyta</taxon>
        <taxon>Magnoliopsida</taxon>
        <taxon>eudicotyledons</taxon>
        <taxon>Gunneridae</taxon>
        <taxon>Pentapetalae</taxon>
        <taxon>rosids</taxon>
        <taxon>malvids</taxon>
        <taxon>Myrtales</taxon>
        <taxon>Melastomataceae</taxon>
        <taxon>Melastomatoideae</taxon>
        <taxon>Melastomateae</taxon>
        <taxon>Melastoma</taxon>
    </lineage>
</organism>
<protein>
    <submittedName>
        <fullName evidence="1">Uncharacterized protein</fullName>
    </submittedName>
</protein>
<evidence type="ECO:0000313" key="2">
    <source>
        <dbReference type="Proteomes" id="UP001057402"/>
    </source>
</evidence>